<dbReference type="GO" id="GO:0015031">
    <property type="term" value="P:protein transport"/>
    <property type="evidence" value="ECO:0007669"/>
    <property type="project" value="UniProtKB-UniRule"/>
</dbReference>
<feature type="compositionally biased region" description="Polar residues" evidence="5">
    <location>
        <begin position="163"/>
        <end position="183"/>
    </location>
</feature>
<dbReference type="GO" id="GO:0005768">
    <property type="term" value="C:endosome"/>
    <property type="evidence" value="ECO:0000318"/>
    <property type="project" value="GO_Central"/>
</dbReference>
<dbReference type="Gene3D" id="1.25.40.90">
    <property type="match status" value="1"/>
</dbReference>
<dbReference type="InterPro" id="IPR038425">
    <property type="entry name" value="GAT_sf"/>
</dbReference>
<keyword evidence="2 4" id="KW-0813">Transport</keyword>
<sequence>MDFLLGSPYATPVGQRIENATSATLQSEDWGLNMEICDIINETEEGPKDAIRALKKRIVGNKNFREVMLALTVLESCVKNCGHRFHVLVASRDFVEGVLVRTILPKNNPPQIVHDKVLSLIQLSSARVRSSPSLTGVVSVYEDLRRKGLEFPMTDLDALSPIHTPQRSVPDTDPSHASPQDSTAPPAVPAQSPARTGGPFDPSSEQRAKLSADLEVVRGNVAVMSDMLSGVNPGRVEPSDLELLQELNRTCRVMQTRVLELIPQVGAEGLIEELLILNDTLNGAFTRYDSIRHEWTQGGGHGVTLGVTQVNHSDPAALTDRHTHGAPPSLSCPGAVFIAAAVRIPLQARSGNTGAQLDPAQDSGTQESRGRQDPDSAGTAMGSVSFSWSSRVRYEDPGAVEGLAGALDTRLQNTGAVSLSGKKEPRPEPAPLSSSPHSDWMLAKGMIPVTQTCVMDDIEQWLSADRDGGAGEAEGVTSEEFDRFLEERAKAADRLPPLEPPSGTPRTPSGTPRPSSQPAQKQDSVHEQLLVV</sequence>
<dbReference type="PANTHER" id="PTHR13856">
    <property type="entry name" value="VHS DOMAIN CONTAINING PROTEIN FAMILY"/>
    <property type="match status" value="1"/>
</dbReference>
<dbReference type="GO" id="GO:0035091">
    <property type="term" value="F:phosphatidylinositol binding"/>
    <property type="evidence" value="ECO:0007669"/>
    <property type="project" value="InterPro"/>
</dbReference>
<evidence type="ECO:0000256" key="5">
    <source>
        <dbReference type="SAM" id="MobiDB-lite"/>
    </source>
</evidence>
<dbReference type="EMBL" id="AHAT01039162">
    <property type="status" value="NOT_ANNOTATED_CDS"/>
    <property type="molecule type" value="Genomic_DNA"/>
</dbReference>
<dbReference type="EMBL" id="AHAT01039163">
    <property type="status" value="NOT_ANNOTATED_CDS"/>
    <property type="molecule type" value="Genomic_DNA"/>
</dbReference>
<dbReference type="OMA" id="RYDSIRH"/>
<keyword evidence="3 4" id="KW-0653">Protein transport</keyword>
<dbReference type="AlphaFoldDB" id="W5N2H1"/>
<dbReference type="CDD" id="cd14233">
    <property type="entry name" value="GAT_TOM1_like"/>
    <property type="match status" value="1"/>
</dbReference>
<dbReference type="Gene3D" id="1.20.58.160">
    <property type="match status" value="1"/>
</dbReference>
<dbReference type="Ensembl" id="ENSLOCT00000014859.1">
    <property type="protein sequence ID" value="ENSLOCP00000014830.1"/>
    <property type="gene ID" value="ENSLOCG00000012051.1"/>
</dbReference>
<dbReference type="Proteomes" id="UP000018468">
    <property type="component" value="Linkage group LG12"/>
</dbReference>
<accession>W5N2H1</accession>
<evidence type="ECO:0000259" key="7">
    <source>
        <dbReference type="PROSITE" id="PS50909"/>
    </source>
</evidence>
<keyword evidence="9" id="KW-1185">Reference proteome</keyword>
<feature type="region of interest" description="Disordered" evidence="5">
    <location>
        <begin position="350"/>
        <end position="382"/>
    </location>
</feature>
<dbReference type="GO" id="GO:0016020">
    <property type="term" value="C:membrane"/>
    <property type="evidence" value="ECO:0000318"/>
    <property type="project" value="GO_Central"/>
</dbReference>
<dbReference type="Bgee" id="ENSLOCG00000012051">
    <property type="expression patterns" value="Expressed in muscle tissue and 13 other cell types or tissues"/>
</dbReference>
<dbReference type="EMBL" id="AHAT01039160">
    <property type="status" value="NOT_ANNOTATED_CDS"/>
    <property type="molecule type" value="Genomic_DNA"/>
</dbReference>
<reference evidence="8" key="3">
    <citation type="submission" date="2025-09" db="UniProtKB">
        <authorList>
            <consortium name="Ensembl"/>
        </authorList>
    </citation>
    <scope>IDENTIFICATION</scope>
</reference>
<feature type="region of interest" description="Disordered" evidence="5">
    <location>
        <begin position="156"/>
        <end position="208"/>
    </location>
</feature>
<dbReference type="InterPro" id="IPR008942">
    <property type="entry name" value="ENTH_VHS"/>
</dbReference>
<organism evidence="8 9">
    <name type="scientific">Lepisosteus oculatus</name>
    <name type="common">Spotted gar</name>
    <dbReference type="NCBI Taxonomy" id="7918"/>
    <lineage>
        <taxon>Eukaryota</taxon>
        <taxon>Metazoa</taxon>
        <taxon>Chordata</taxon>
        <taxon>Craniata</taxon>
        <taxon>Vertebrata</taxon>
        <taxon>Euteleostomi</taxon>
        <taxon>Actinopterygii</taxon>
        <taxon>Neopterygii</taxon>
        <taxon>Holostei</taxon>
        <taxon>Semionotiformes</taxon>
        <taxon>Lepisosteidae</taxon>
        <taxon>Lepisosteus</taxon>
    </lineage>
</organism>
<feature type="compositionally biased region" description="Basic and acidic residues" evidence="5">
    <location>
        <begin position="480"/>
        <end position="493"/>
    </location>
</feature>
<feature type="domain" description="VHS" evidence="6">
    <location>
        <begin position="20"/>
        <end position="152"/>
    </location>
</feature>
<feature type="domain" description="GAT" evidence="7">
    <location>
        <begin position="205"/>
        <end position="293"/>
    </location>
</feature>
<evidence type="ECO:0000256" key="3">
    <source>
        <dbReference type="ARBA" id="ARBA00022927"/>
    </source>
</evidence>
<dbReference type="SMART" id="SM00288">
    <property type="entry name" value="VHS"/>
    <property type="match status" value="1"/>
</dbReference>
<reference evidence="9" key="1">
    <citation type="submission" date="2011-12" db="EMBL/GenBank/DDBJ databases">
        <title>The Draft Genome of Lepisosteus oculatus.</title>
        <authorList>
            <consortium name="The Broad Institute Genome Assembly &amp; Analysis Group"/>
            <consortium name="Computational R&amp;D Group"/>
            <consortium name="and Sequencing Platform"/>
            <person name="Di Palma F."/>
            <person name="Alfoldi J."/>
            <person name="Johnson J."/>
            <person name="Berlin A."/>
            <person name="Gnerre S."/>
            <person name="Jaffe D."/>
            <person name="MacCallum I."/>
            <person name="Young S."/>
            <person name="Walker B.J."/>
            <person name="Lander E.S."/>
            <person name="Lindblad-Toh K."/>
        </authorList>
    </citation>
    <scope>NUCLEOTIDE SEQUENCE [LARGE SCALE GENOMIC DNA]</scope>
</reference>
<name>W5N2H1_LEPOC</name>
<dbReference type="FunFam" id="1.25.40.90:FF:000003">
    <property type="entry name" value="TOM1-like protein 2 isoform X1"/>
    <property type="match status" value="1"/>
</dbReference>
<dbReference type="SUPFAM" id="SSF48464">
    <property type="entry name" value="ENTH/VHS domain"/>
    <property type="match status" value="1"/>
</dbReference>
<dbReference type="eggNOG" id="KOG1087">
    <property type="taxonomic scope" value="Eukaryota"/>
</dbReference>
<evidence type="ECO:0000256" key="2">
    <source>
        <dbReference type="ARBA" id="ARBA00022448"/>
    </source>
</evidence>
<dbReference type="InParanoid" id="W5N2H1"/>
<dbReference type="InterPro" id="IPR002014">
    <property type="entry name" value="VHS_dom"/>
</dbReference>
<evidence type="ECO:0000256" key="1">
    <source>
        <dbReference type="ARBA" id="ARBA00007708"/>
    </source>
</evidence>
<feature type="compositionally biased region" description="Low complexity" evidence="5">
    <location>
        <begin position="504"/>
        <end position="516"/>
    </location>
</feature>
<dbReference type="HOGENOM" id="CLU_043812_3_0_1"/>
<dbReference type="EMBL" id="AHAT01039161">
    <property type="status" value="NOT_ANNOTATED_CDS"/>
    <property type="molecule type" value="Genomic_DNA"/>
</dbReference>
<dbReference type="PROSITE" id="PS50179">
    <property type="entry name" value="VHS"/>
    <property type="match status" value="1"/>
</dbReference>
<reference evidence="8" key="2">
    <citation type="submission" date="2025-08" db="UniProtKB">
        <authorList>
            <consortium name="Ensembl"/>
        </authorList>
    </citation>
    <scope>IDENTIFICATION</scope>
</reference>
<comment type="similarity">
    <text evidence="1 4">Belongs to the TOM1 family.</text>
</comment>
<evidence type="ECO:0000259" key="6">
    <source>
        <dbReference type="PROSITE" id="PS50179"/>
    </source>
</evidence>
<dbReference type="Pfam" id="PF03127">
    <property type="entry name" value="GAT"/>
    <property type="match status" value="1"/>
</dbReference>
<dbReference type="GO" id="GO:0043130">
    <property type="term" value="F:ubiquitin binding"/>
    <property type="evidence" value="ECO:0007669"/>
    <property type="project" value="InterPro"/>
</dbReference>
<evidence type="ECO:0000256" key="4">
    <source>
        <dbReference type="PIRNR" id="PIRNR036948"/>
    </source>
</evidence>
<feature type="region of interest" description="Disordered" evidence="5">
    <location>
        <begin position="466"/>
        <end position="532"/>
    </location>
</feature>
<dbReference type="GO" id="GO:0007165">
    <property type="term" value="P:signal transduction"/>
    <property type="evidence" value="ECO:0000318"/>
    <property type="project" value="GO_Central"/>
</dbReference>
<dbReference type="Pfam" id="PF00790">
    <property type="entry name" value="VHS"/>
    <property type="match status" value="1"/>
</dbReference>
<dbReference type="EMBL" id="AHAT01039159">
    <property type="status" value="NOT_ANNOTATED_CDS"/>
    <property type="molecule type" value="Genomic_DNA"/>
</dbReference>
<dbReference type="STRING" id="7918.ENSLOCP00000014830"/>
<dbReference type="PROSITE" id="PS50909">
    <property type="entry name" value="GAT"/>
    <property type="match status" value="1"/>
</dbReference>
<dbReference type="SUPFAM" id="SSF89009">
    <property type="entry name" value="GAT-like domain"/>
    <property type="match status" value="1"/>
</dbReference>
<protein>
    <submittedName>
        <fullName evidence="8">Target of myb1 membrane trafficking protein</fullName>
    </submittedName>
</protein>
<evidence type="ECO:0000313" key="9">
    <source>
        <dbReference type="Proteomes" id="UP000018468"/>
    </source>
</evidence>
<feature type="region of interest" description="Disordered" evidence="5">
    <location>
        <begin position="416"/>
        <end position="439"/>
    </location>
</feature>
<dbReference type="PIRSF" id="PIRSF036948">
    <property type="entry name" value="TOM1"/>
    <property type="match status" value="1"/>
</dbReference>
<proteinExistence type="inferred from homology"/>
<dbReference type="GO" id="GO:0030276">
    <property type="term" value="F:clathrin binding"/>
    <property type="evidence" value="ECO:0000318"/>
    <property type="project" value="GO_Central"/>
</dbReference>
<dbReference type="EMBL" id="AHAT01039164">
    <property type="status" value="NOT_ANNOTATED_CDS"/>
    <property type="molecule type" value="Genomic_DNA"/>
</dbReference>
<evidence type="ECO:0000313" key="8">
    <source>
        <dbReference type="Ensembl" id="ENSLOCP00000014830.1"/>
    </source>
</evidence>
<dbReference type="PANTHER" id="PTHR13856:SF32">
    <property type="entry name" value="TARGET OF MYB1 MEMBRANE TRAFFICKING PROTEIN"/>
    <property type="match status" value="1"/>
</dbReference>
<dbReference type="InterPro" id="IPR014645">
    <property type="entry name" value="TOM1"/>
</dbReference>
<dbReference type="GeneTree" id="ENSGT00940000156865"/>
<dbReference type="InterPro" id="IPR004152">
    <property type="entry name" value="GAT_dom"/>
</dbReference>